<keyword evidence="4" id="KW-0521">NADP</keyword>
<sequence length="309" mass="34342">MDEKSIELARQALLFVTLVYKVFLAYLDAIVSIFKPVARKNIKGQNVLITGSGHGLGREMALRFASEGANLVLVDINQANNEEVRAEILKEHPELKVVAYSVDIRNEPDVEQLAKRCLADLGEIDVLVNNAGIVQCKPFMELAPQLIERTLQVNVLAHMWTIKHFLAPMMKKGRGHIVAISSIAGLIGGKYLTDYCASKFAVVGLMESLEREIHDQGANKGIHLTTICPSCMSTGMFQTFTSRFAWLLPILNAKQVANLIVDAVLENETFAAIPSITLFFHRLSYLLPVKVNLLVQDYLNYGVKPHKTQ</sequence>
<evidence type="ECO:0000256" key="1">
    <source>
        <dbReference type="ARBA" id="ARBA00004141"/>
    </source>
</evidence>
<gene>
    <name evidence="14" type="primary">SDR16C5_0</name>
    <name evidence="14" type="ORF">g.11653</name>
</gene>
<evidence type="ECO:0000256" key="12">
    <source>
        <dbReference type="RuleBase" id="RU000363"/>
    </source>
</evidence>
<evidence type="ECO:0000256" key="13">
    <source>
        <dbReference type="SAM" id="Phobius"/>
    </source>
</evidence>
<dbReference type="CDD" id="cd05339">
    <property type="entry name" value="17beta-HSDXI-like_SDR_c"/>
    <property type="match status" value="1"/>
</dbReference>
<dbReference type="Pfam" id="PF00106">
    <property type="entry name" value="adh_short"/>
    <property type="match status" value="1"/>
</dbReference>
<evidence type="ECO:0000256" key="10">
    <source>
        <dbReference type="ARBA" id="ARBA00068717"/>
    </source>
</evidence>
<comment type="function">
    <text evidence="9">Catalyzes the reduction of all-trans-retinal to all-trans-retinol in the presence of NADPH.</text>
</comment>
<evidence type="ECO:0000256" key="4">
    <source>
        <dbReference type="ARBA" id="ARBA00022857"/>
    </source>
</evidence>
<dbReference type="PRINTS" id="PR00080">
    <property type="entry name" value="SDRFAMILY"/>
</dbReference>
<dbReference type="FunFam" id="3.40.50.720:FF:000131">
    <property type="entry name" value="Short-chain dehydrogenase/reductase 3"/>
    <property type="match status" value="1"/>
</dbReference>
<evidence type="ECO:0000256" key="9">
    <source>
        <dbReference type="ARBA" id="ARBA00059620"/>
    </source>
</evidence>
<dbReference type="AlphaFoldDB" id="A0A6G1SPE8"/>
<comment type="subcellular location">
    <subcellularLocation>
        <location evidence="1">Membrane</location>
        <topology evidence="1">Multi-pass membrane protein</topology>
    </subcellularLocation>
</comment>
<keyword evidence="3 13" id="KW-0812">Transmembrane</keyword>
<organism evidence="14">
    <name type="scientific">Aceria tosichella</name>
    <name type="common">wheat curl mite</name>
    <dbReference type="NCBI Taxonomy" id="561515"/>
    <lineage>
        <taxon>Eukaryota</taxon>
        <taxon>Metazoa</taxon>
        <taxon>Ecdysozoa</taxon>
        <taxon>Arthropoda</taxon>
        <taxon>Chelicerata</taxon>
        <taxon>Arachnida</taxon>
        <taxon>Acari</taxon>
        <taxon>Acariformes</taxon>
        <taxon>Trombidiformes</taxon>
        <taxon>Prostigmata</taxon>
        <taxon>Eupodina</taxon>
        <taxon>Eriophyoidea</taxon>
        <taxon>Eriophyidae</taxon>
        <taxon>Eriophyinae</taxon>
        <taxon>Aceriini</taxon>
        <taxon>Aceria</taxon>
    </lineage>
</organism>
<dbReference type="EMBL" id="GGYP01007633">
    <property type="protein sequence ID" value="MDE52404.1"/>
    <property type="molecule type" value="Transcribed_RNA"/>
</dbReference>
<feature type="transmembrane region" description="Helical" evidence="13">
    <location>
        <begin position="12"/>
        <end position="34"/>
    </location>
</feature>
<dbReference type="Gene3D" id="3.40.50.720">
    <property type="entry name" value="NAD(P)-binding Rossmann-like Domain"/>
    <property type="match status" value="1"/>
</dbReference>
<keyword evidence="8 13" id="KW-0472">Membrane</keyword>
<dbReference type="GO" id="GO:0005811">
    <property type="term" value="C:lipid droplet"/>
    <property type="evidence" value="ECO:0007669"/>
    <property type="project" value="TreeGrafter"/>
</dbReference>
<protein>
    <recommendedName>
        <fullName evidence="10">Short-chain dehydrogenase/reductase 3</fullName>
    </recommendedName>
    <alternativeName>
        <fullName evidence="11">Retinal short-chain dehydrogenase/reductase 1</fullName>
    </alternativeName>
</protein>
<proteinExistence type="inferred from homology"/>
<evidence type="ECO:0000256" key="8">
    <source>
        <dbReference type="ARBA" id="ARBA00023136"/>
    </source>
</evidence>
<accession>A0A6G1SPE8</accession>
<dbReference type="InterPro" id="IPR002347">
    <property type="entry name" value="SDR_fam"/>
</dbReference>
<dbReference type="GO" id="GO:0016020">
    <property type="term" value="C:membrane"/>
    <property type="evidence" value="ECO:0007669"/>
    <property type="project" value="UniProtKB-SubCell"/>
</dbReference>
<evidence type="ECO:0000256" key="7">
    <source>
        <dbReference type="ARBA" id="ARBA00023098"/>
    </source>
</evidence>
<keyword evidence="7" id="KW-0443">Lipid metabolism</keyword>
<name>A0A6G1SPE8_9ACAR</name>
<dbReference type="SUPFAM" id="SSF51735">
    <property type="entry name" value="NAD(P)-binding Rossmann-fold domains"/>
    <property type="match status" value="1"/>
</dbReference>
<dbReference type="InterPro" id="IPR036291">
    <property type="entry name" value="NAD(P)-bd_dom_sf"/>
</dbReference>
<comment type="similarity">
    <text evidence="2 12">Belongs to the short-chain dehydrogenases/reductases (SDR) family.</text>
</comment>
<dbReference type="PANTHER" id="PTHR24322">
    <property type="entry name" value="PKSB"/>
    <property type="match status" value="1"/>
</dbReference>
<evidence type="ECO:0000256" key="2">
    <source>
        <dbReference type="ARBA" id="ARBA00006484"/>
    </source>
</evidence>
<dbReference type="PRINTS" id="PR00081">
    <property type="entry name" value="GDHRDH"/>
</dbReference>
<evidence type="ECO:0000256" key="6">
    <source>
        <dbReference type="ARBA" id="ARBA00023002"/>
    </source>
</evidence>
<evidence type="ECO:0000256" key="11">
    <source>
        <dbReference type="ARBA" id="ARBA00082544"/>
    </source>
</evidence>
<evidence type="ECO:0000256" key="3">
    <source>
        <dbReference type="ARBA" id="ARBA00022692"/>
    </source>
</evidence>
<evidence type="ECO:0000313" key="14">
    <source>
        <dbReference type="EMBL" id="MDE52404.1"/>
    </source>
</evidence>
<reference evidence="14" key="1">
    <citation type="submission" date="2018-10" db="EMBL/GenBank/DDBJ databases">
        <title>Transcriptome assembly of Aceria tosichella (Wheat curl mite) Type 2.</title>
        <authorList>
            <person name="Scully E.D."/>
            <person name="Geib S.M."/>
            <person name="Palmer N.A."/>
            <person name="Gupta A.K."/>
            <person name="Sarath G."/>
            <person name="Tatineni S."/>
        </authorList>
    </citation>
    <scope>NUCLEOTIDE SEQUENCE</scope>
    <source>
        <strain evidence="14">LincolnNE</strain>
    </source>
</reference>
<evidence type="ECO:0000256" key="5">
    <source>
        <dbReference type="ARBA" id="ARBA00022989"/>
    </source>
</evidence>
<keyword evidence="5 13" id="KW-1133">Transmembrane helix</keyword>
<dbReference type="PANTHER" id="PTHR24322:SF736">
    <property type="entry name" value="RETINOL DEHYDROGENASE 10"/>
    <property type="match status" value="1"/>
</dbReference>
<dbReference type="GO" id="GO:0052650">
    <property type="term" value="F:all-trans-retinol dehydrogenase (NADP+) activity"/>
    <property type="evidence" value="ECO:0007669"/>
    <property type="project" value="UniProtKB-ARBA"/>
</dbReference>
<keyword evidence="6" id="KW-0560">Oxidoreductase</keyword>